<sequence>MSWLASEKESITFCDVAAYFSEEDWKLLHEWQKQLCTNVMNEIHQALISLGPLIANSVASLRTKQKESESHLDLEDTERRQNKNLYPGYVVPESVVSFGIKEDRRTCSVDSQDTLRNVNNNSLVASNTNNTPDELDISGQGIQHLSHHQDSGRRERKDCLKSDEREDTPFSVDAQFNIKEEQEVYSLKNQPDQRAKNINSTIAGDGNLKGQSQNIDSLKSIEVTQTCSSSSRQSDGKVLQSPDVITNFRSQLWAQYNQGLEDNQTTWSESSLSNPPHLNLQQAPIKKGILYKDDNCESKLSNTEITTCLLNAQRNEELYTYVNYDKGFSHNGQFTRPKRLHTEVGLQERPYTCPGCDKRFSLKCDLNRHSRTHTGEKPYACTDCHKSFSLKGDLNRHQRIHTGEKPYTCTDCQKSFSRKYILSVHKRTHIEKGTCQSDMSGGFY</sequence>
<feature type="domain" description="C2H2-type" evidence="12">
    <location>
        <begin position="351"/>
        <end position="378"/>
    </location>
</feature>
<keyword evidence="8" id="KW-0804">Transcription</keyword>
<feature type="region of interest" description="Disordered" evidence="11">
    <location>
        <begin position="143"/>
        <end position="170"/>
    </location>
</feature>
<dbReference type="SUPFAM" id="SSF57667">
    <property type="entry name" value="beta-beta-alpha zinc fingers"/>
    <property type="match status" value="2"/>
</dbReference>
<dbReference type="SMART" id="SM00355">
    <property type="entry name" value="ZnF_C2H2"/>
    <property type="match status" value="3"/>
</dbReference>
<dbReference type="PROSITE" id="PS00028">
    <property type="entry name" value="ZINC_FINGER_C2H2_1"/>
    <property type="match status" value="3"/>
</dbReference>
<protein>
    <submittedName>
        <fullName evidence="14">Uncharacterized protein</fullName>
    </submittedName>
</protein>
<name>A0AAV7VSR7_PLEWA</name>
<feature type="compositionally biased region" description="Basic and acidic residues" evidence="11">
    <location>
        <begin position="147"/>
        <end position="168"/>
    </location>
</feature>
<comment type="caution">
    <text evidence="14">The sequence shown here is derived from an EMBL/GenBank/DDBJ whole genome shotgun (WGS) entry which is preliminary data.</text>
</comment>
<dbReference type="PROSITE" id="PS50805">
    <property type="entry name" value="KRAB"/>
    <property type="match status" value="1"/>
</dbReference>
<dbReference type="Gene3D" id="6.10.140.140">
    <property type="match status" value="1"/>
</dbReference>
<evidence type="ECO:0000256" key="3">
    <source>
        <dbReference type="ARBA" id="ARBA00022723"/>
    </source>
</evidence>
<dbReference type="InterPro" id="IPR036051">
    <property type="entry name" value="KRAB_dom_sf"/>
</dbReference>
<keyword evidence="3" id="KW-0479">Metal-binding</keyword>
<organism evidence="14 15">
    <name type="scientific">Pleurodeles waltl</name>
    <name type="common">Iberian ribbed newt</name>
    <dbReference type="NCBI Taxonomy" id="8319"/>
    <lineage>
        <taxon>Eukaryota</taxon>
        <taxon>Metazoa</taxon>
        <taxon>Chordata</taxon>
        <taxon>Craniata</taxon>
        <taxon>Vertebrata</taxon>
        <taxon>Euteleostomi</taxon>
        <taxon>Amphibia</taxon>
        <taxon>Batrachia</taxon>
        <taxon>Caudata</taxon>
        <taxon>Salamandroidea</taxon>
        <taxon>Salamandridae</taxon>
        <taxon>Pleurodelinae</taxon>
        <taxon>Pleurodeles</taxon>
    </lineage>
</organism>
<keyword evidence="15" id="KW-1185">Reference proteome</keyword>
<evidence type="ECO:0000259" key="13">
    <source>
        <dbReference type="PROSITE" id="PS50805"/>
    </source>
</evidence>
<dbReference type="GO" id="GO:0005634">
    <property type="term" value="C:nucleus"/>
    <property type="evidence" value="ECO:0007669"/>
    <property type="project" value="UniProtKB-SubCell"/>
</dbReference>
<evidence type="ECO:0000256" key="8">
    <source>
        <dbReference type="ARBA" id="ARBA00023163"/>
    </source>
</evidence>
<dbReference type="SMART" id="SM00349">
    <property type="entry name" value="KRAB"/>
    <property type="match status" value="1"/>
</dbReference>
<dbReference type="InterPro" id="IPR001909">
    <property type="entry name" value="KRAB"/>
</dbReference>
<dbReference type="GO" id="GO:0000977">
    <property type="term" value="F:RNA polymerase II transcription regulatory region sequence-specific DNA binding"/>
    <property type="evidence" value="ECO:0007669"/>
    <property type="project" value="TreeGrafter"/>
</dbReference>
<keyword evidence="6" id="KW-0862">Zinc</keyword>
<evidence type="ECO:0000256" key="7">
    <source>
        <dbReference type="ARBA" id="ARBA00023015"/>
    </source>
</evidence>
<dbReference type="PANTHER" id="PTHR24381:SF269">
    <property type="entry name" value="ZINC FINGER PROTEIN 398"/>
    <property type="match status" value="1"/>
</dbReference>
<dbReference type="PANTHER" id="PTHR24381">
    <property type="entry name" value="ZINC FINGER PROTEIN"/>
    <property type="match status" value="1"/>
</dbReference>
<evidence type="ECO:0000256" key="11">
    <source>
        <dbReference type="SAM" id="MobiDB-lite"/>
    </source>
</evidence>
<reference evidence="14" key="1">
    <citation type="journal article" date="2022" name="bioRxiv">
        <title>Sequencing and chromosome-scale assembly of the giantPleurodeles waltlgenome.</title>
        <authorList>
            <person name="Brown T."/>
            <person name="Elewa A."/>
            <person name="Iarovenko S."/>
            <person name="Subramanian E."/>
            <person name="Araus A.J."/>
            <person name="Petzold A."/>
            <person name="Susuki M."/>
            <person name="Suzuki K.-i.T."/>
            <person name="Hayashi T."/>
            <person name="Toyoda A."/>
            <person name="Oliveira C."/>
            <person name="Osipova E."/>
            <person name="Leigh N.D."/>
            <person name="Simon A."/>
            <person name="Yun M.H."/>
        </authorList>
    </citation>
    <scope>NUCLEOTIDE SEQUENCE</scope>
    <source>
        <strain evidence="14">20211129_DDA</strain>
        <tissue evidence="14">Liver</tissue>
    </source>
</reference>
<dbReference type="Pfam" id="PF00096">
    <property type="entry name" value="zf-C2H2"/>
    <property type="match status" value="3"/>
</dbReference>
<dbReference type="SUPFAM" id="SSF109640">
    <property type="entry name" value="KRAB domain (Kruppel-associated box)"/>
    <property type="match status" value="1"/>
</dbReference>
<keyword evidence="9" id="KW-0539">Nucleus</keyword>
<feature type="domain" description="KRAB" evidence="13">
    <location>
        <begin position="11"/>
        <end position="82"/>
    </location>
</feature>
<evidence type="ECO:0000256" key="4">
    <source>
        <dbReference type="ARBA" id="ARBA00022737"/>
    </source>
</evidence>
<evidence type="ECO:0000259" key="12">
    <source>
        <dbReference type="PROSITE" id="PS50157"/>
    </source>
</evidence>
<evidence type="ECO:0000256" key="2">
    <source>
        <dbReference type="ARBA" id="ARBA00006991"/>
    </source>
</evidence>
<dbReference type="InterPro" id="IPR036236">
    <property type="entry name" value="Znf_C2H2_sf"/>
</dbReference>
<dbReference type="Pfam" id="PF01352">
    <property type="entry name" value="KRAB"/>
    <property type="match status" value="1"/>
</dbReference>
<dbReference type="CDD" id="cd07765">
    <property type="entry name" value="KRAB_A-box"/>
    <property type="match status" value="1"/>
</dbReference>
<evidence type="ECO:0000256" key="10">
    <source>
        <dbReference type="PROSITE-ProRule" id="PRU00042"/>
    </source>
</evidence>
<dbReference type="AlphaFoldDB" id="A0AAV7VSR7"/>
<dbReference type="FunFam" id="3.30.160.60:FF:000100">
    <property type="entry name" value="Zinc finger 45-like"/>
    <property type="match status" value="1"/>
</dbReference>
<evidence type="ECO:0000313" key="15">
    <source>
        <dbReference type="Proteomes" id="UP001066276"/>
    </source>
</evidence>
<evidence type="ECO:0000256" key="9">
    <source>
        <dbReference type="ARBA" id="ARBA00023242"/>
    </source>
</evidence>
<evidence type="ECO:0000256" key="1">
    <source>
        <dbReference type="ARBA" id="ARBA00004123"/>
    </source>
</evidence>
<feature type="domain" description="C2H2-type" evidence="12">
    <location>
        <begin position="407"/>
        <end position="434"/>
    </location>
</feature>
<gene>
    <name evidence="14" type="ORF">NDU88_000192</name>
</gene>
<dbReference type="EMBL" id="JANPWB010000002">
    <property type="protein sequence ID" value="KAJ1204754.1"/>
    <property type="molecule type" value="Genomic_DNA"/>
</dbReference>
<dbReference type="InterPro" id="IPR013087">
    <property type="entry name" value="Znf_C2H2_type"/>
</dbReference>
<feature type="domain" description="C2H2-type" evidence="12">
    <location>
        <begin position="379"/>
        <end position="406"/>
    </location>
</feature>
<keyword evidence="5 10" id="KW-0863">Zinc-finger</keyword>
<comment type="similarity">
    <text evidence="2">Belongs to the krueppel C2H2-type zinc-finger protein family.</text>
</comment>
<dbReference type="PROSITE" id="PS50157">
    <property type="entry name" value="ZINC_FINGER_C2H2_2"/>
    <property type="match status" value="3"/>
</dbReference>
<evidence type="ECO:0000256" key="6">
    <source>
        <dbReference type="ARBA" id="ARBA00022833"/>
    </source>
</evidence>
<keyword evidence="7" id="KW-0805">Transcription regulation</keyword>
<keyword evidence="4" id="KW-0677">Repeat</keyword>
<proteinExistence type="inferred from homology"/>
<dbReference type="FunFam" id="3.30.160.60:FF:002343">
    <property type="entry name" value="Zinc finger protein 33A"/>
    <property type="match status" value="1"/>
</dbReference>
<evidence type="ECO:0000313" key="14">
    <source>
        <dbReference type="EMBL" id="KAJ1204754.1"/>
    </source>
</evidence>
<dbReference type="Proteomes" id="UP001066276">
    <property type="component" value="Chromosome 1_2"/>
</dbReference>
<dbReference type="GO" id="GO:0008270">
    <property type="term" value="F:zinc ion binding"/>
    <property type="evidence" value="ECO:0007669"/>
    <property type="project" value="UniProtKB-KW"/>
</dbReference>
<accession>A0AAV7VSR7</accession>
<dbReference type="Gene3D" id="3.30.160.60">
    <property type="entry name" value="Classic Zinc Finger"/>
    <property type="match status" value="3"/>
</dbReference>
<dbReference type="GO" id="GO:0000981">
    <property type="term" value="F:DNA-binding transcription factor activity, RNA polymerase II-specific"/>
    <property type="evidence" value="ECO:0007669"/>
    <property type="project" value="TreeGrafter"/>
</dbReference>
<evidence type="ECO:0000256" key="5">
    <source>
        <dbReference type="ARBA" id="ARBA00022771"/>
    </source>
</evidence>
<comment type="subcellular location">
    <subcellularLocation>
        <location evidence="1">Nucleus</location>
    </subcellularLocation>
</comment>
<dbReference type="FunFam" id="3.30.160.60:FF:000553">
    <property type="entry name" value="Zinc finger and BTB domain-containing protein 16"/>
    <property type="match status" value="1"/>
</dbReference>